<comment type="function">
    <text evidence="9">Involved in the final reduction of the elongation cycle of fatty acid synthesis (FAS II). Catalyzes the reduction of a carbon-carbon double bond in an enoyl moiety that is covalently linked to an acyl carrier protein (ACP).</text>
</comment>
<evidence type="ECO:0000256" key="4">
    <source>
        <dbReference type="ARBA" id="ARBA00023002"/>
    </source>
</evidence>
<dbReference type="InterPro" id="IPR024910">
    <property type="entry name" value="Enoyl-CoA_Rdtase_cat_dom"/>
</dbReference>
<dbReference type="Proteomes" id="UP001057998">
    <property type="component" value="Chromosome 2"/>
</dbReference>
<dbReference type="EC" id="1.3.1.9" evidence="9"/>
<dbReference type="Gene3D" id="3.40.50.720">
    <property type="entry name" value="NAD(P)-binding Rossmann-like Domain"/>
    <property type="match status" value="1"/>
</dbReference>
<comment type="similarity">
    <text evidence="9">Belongs to the TER reductase family.</text>
</comment>
<dbReference type="PANTHER" id="PTHR37480">
    <property type="entry name" value="ENOYL-[ACYL-CARRIER-PROTEIN] REDUCTASE [NADH]"/>
    <property type="match status" value="1"/>
</dbReference>
<dbReference type="InterPro" id="IPR010758">
    <property type="entry name" value="Trans-2-enoyl-CoA_reductase"/>
</dbReference>
<dbReference type="Pfam" id="PF12241">
    <property type="entry name" value="Enoyl_reductase"/>
    <property type="match status" value="1"/>
</dbReference>
<dbReference type="Pfam" id="PF07055">
    <property type="entry name" value="Eno-Rase_FAD_bd"/>
    <property type="match status" value="1"/>
</dbReference>
<feature type="binding site" evidence="9">
    <location>
        <begin position="112"/>
        <end position="113"/>
    </location>
    <ligand>
        <name>NAD(+)</name>
        <dbReference type="ChEBI" id="CHEBI:57540"/>
    </ligand>
</feature>
<dbReference type="PANTHER" id="PTHR37480:SF1">
    <property type="entry name" value="ENOYL-[ACYL-CARRIER-PROTEIN] REDUCTASE [NADH]"/>
    <property type="match status" value="1"/>
</dbReference>
<evidence type="ECO:0000256" key="1">
    <source>
        <dbReference type="ARBA" id="ARBA00011245"/>
    </source>
</evidence>
<keyword evidence="5 9" id="KW-0520">NAD</keyword>
<feature type="binding site" evidence="9">
    <location>
        <begin position="75"/>
        <end position="76"/>
    </location>
    <ligand>
        <name>NAD(+)</name>
        <dbReference type="ChEBI" id="CHEBI:57540"/>
    </ligand>
</feature>
<keyword evidence="14" id="KW-1185">Reference proteome</keyword>
<dbReference type="SUPFAM" id="SSF51735">
    <property type="entry name" value="NAD(P)-binding Rossmann-fold domains"/>
    <property type="match status" value="1"/>
</dbReference>
<dbReference type="InterPro" id="IPR036291">
    <property type="entry name" value="NAD(P)-bd_dom_sf"/>
</dbReference>
<dbReference type="InterPro" id="IPR050048">
    <property type="entry name" value="FabV-like_NADH_b"/>
</dbReference>
<gene>
    <name evidence="9" type="primary">fabV</name>
    <name evidence="13" type="ORF">NNL38_19710</name>
</gene>
<evidence type="ECO:0000259" key="12">
    <source>
        <dbReference type="Pfam" id="PF12242"/>
    </source>
</evidence>
<keyword evidence="6 9" id="KW-0443">Lipid metabolism</keyword>
<keyword evidence="7 9" id="KW-0275">Fatty acid biosynthesis</keyword>
<dbReference type="NCBIfam" id="NF043048">
    <property type="entry name" value="EnoyACPredFabV"/>
    <property type="match status" value="1"/>
</dbReference>
<evidence type="ECO:0000313" key="14">
    <source>
        <dbReference type="Proteomes" id="UP001057998"/>
    </source>
</evidence>
<proteinExistence type="inferred from homology"/>
<sequence>MIIKPMIQGVIARSAHPHGCKEAIRRQISYCRTANPISQGPKRALILGASSGFGLATRIALAFGGAQTETLGVSFERGPSEKGTGSAGWYNNIYFRQAAEQAGIKAVNLVGDAFSPAIRQQVIDTLRAQFDGQVDLIVYSLASGVRPDPATGEFWRSSIKPIGKPYQGTTLDLERQILTETILPPATEQEIHNTVKVMGGEDWASWIETLIQADVLAPGCKTMAYSYIGSSHTNPIYHHGTLGRAKAHLHQTADQLHQQLATVGGEAYVAVCKALITKASVFIPGLSPYLLALFQVMKAKGLHEGCIEQMQRLLSHRLYPDSGPVITDHQRLIRVDDWELSEDVQQEVSRLLTQMTAKNFRELGDMDGYLNDFLNLNGFGFDNIDYTRPISPEELVRLKP</sequence>
<feature type="binding site" evidence="9">
    <location>
        <position position="227"/>
    </location>
    <ligand>
        <name>substrate</name>
    </ligand>
</feature>
<evidence type="ECO:0000256" key="2">
    <source>
        <dbReference type="ARBA" id="ARBA00022516"/>
    </source>
</evidence>
<evidence type="ECO:0000256" key="6">
    <source>
        <dbReference type="ARBA" id="ARBA00023098"/>
    </source>
</evidence>
<feature type="domain" description="Enoyl reductase FAD binding" evidence="10">
    <location>
        <begin position="327"/>
        <end position="389"/>
    </location>
</feature>
<evidence type="ECO:0000259" key="10">
    <source>
        <dbReference type="Pfam" id="PF07055"/>
    </source>
</evidence>
<feature type="binding site" evidence="9">
    <location>
        <begin position="48"/>
        <end position="53"/>
    </location>
    <ligand>
        <name>NAD(+)</name>
        <dbReference type="ChEBI" id="CHEBI:57540"/>
    </ligand>
</feature>
<evidence type="ECO:0000256" key="9">
    <source>
        <dbReference type="HAMAP-Rule" id="MF_01838"/>
    </source>
</evidence>
<dbReference type="EMBL" id="CP101509">
    <property type="protein sequence ID" value="UTV30787.1"/>
    <property type="molecule type" value="Genomic_DNA"/>
</dbReference>
<accession>A0ABY5GN84</accession>
<feature type="domain" description="Trans-2-enoyl-CoA reductase catalytic" evidence="11">
    <location>
        <begin position="84"/>
        <end position="319"/>
    </location>
</feature>
<comment type="subunit">
    <text evidence="1 9">Monomer.</text>
</comment>
<keyword evidence="3 9" id="KW-0276">Fatty acid metabolism</keyword>
<feature type="binding site" evidence="9">
    <location>
        <begin position="275"/>
        <end position="277"/>
    </location>
    <ligand>
        <name>NAD(+)</name>
        <dbReference type="ChEBI" id="CHEBI:57540"/>
    </ligand>
</feature>
<comment type="pathway">
    <text evidence="9">Lipid metabolism; fatty acid biosynthesis.</text>
</comment>
<evidence type="ECO:0000256" key="5">
    <source>
        <dbReference type="ARBA" id="ARBA00023027"/>
    </source>
</evidence>
<feature type="binding site" evidence="9">
    <location>
        <position position="246"/>
    </location>
    <ligand>
        <name>NAD(+)</name>
        <dbReference type="ChEBI" id="CHEBI:57540"/>
    </ligand>
</feature>
<organism evidence="13 14">
    <name type="scientific">Photobacterium atrarenae</name>
    <dbReference type="NCBI Taxonomy" id="865757"/>
    <lineage>
        <taxon>Bacteria</taxon>
        <taxon>Pseudomonadati</taxon>
        <taxon>Pseudomonadota</taxon>
        <taxon>Gammaproteobacteria</taxon>
        <taxon>Vibrionales</taxon>
        <taxon>Vibrionaceae</taxon>
        <taxon>Photobacterium</taxon>
    </lineage>
</organism>
<feature type="active site" description="Proton donor" evidence="9">
    <location>
        <position position="237"/>
    </location>
</feature>
<dbReference type="HAMAP" id="MF_01838">
    <property type="entry name" value="FabV_reductase"/>
    <property type="match status" value="1"/>
</dbReference>
<evidence type="ECO:0000313" key="13">
    <source>
        <dbReference type="EMBL" id="UTV30787.1"/>
    </source>
</evidence>
<protein>
    <recommendedName>
        <fullName evidence="9">Enoyl-[acyl-carrier-protein] reductase [NADH]</fullName>
        <shortName evidence="9">ENR</shortName>
        <ecNumber evidence="9">1.3.1.9</ecNumber>
    </recommendedName>
</protein>
<feature type="binding site" evidence="9">
    <location>
        <begin position="141"/>
        <end position="142"/>
    </location>
    <ligand>
        <name>NAD(+)</name>
        <dbReference type="ChEBI" id="CHEBI:57540"/>
    </ligand>
</feature>
<evidence type="ECO:0000259" key="11">
    <source>
        <dbReference type="Pfam" id="PF12241"/>
    </source>
</evidence>
<comment type="catalytic activity">
    <reaction evidence="9">
        <text>a 2,3-saturated acyl-[ACP] + NAD(+) = a (2E)-enoyl-[ACP] + NADH + H(+)</text>
        <dbReference type="Rhea" id="RHEA:10240"/>
        <dbReference type="Rhea" id="RHEA-COMP:9925"/>
        <dbReference type="Rhea" id="RHEA-COMP:9926"/>
        <dbReference type="ChEBI" id="CHEBI:15378"/>
        <dbReference type="ChEBI" id="CHEBI:57540"/>
        <dbReference type="ChEBI" id="CHEBI:57945"/>
        <dbReference type="ChEBI" id="CHEBI:78784"/>
        <dbReference type="ChEBI" id="CHEBI:78785"/>
        <dbReference type="EC" id="1.3.1.9"/>
    </reaction>
</comment>
<evidence type="ECO:0000256" key="3">
    <source>
        <dbReference type="ARBA" id="ARBA00022832"/>
    </source>
</evidence>
<keyword evidence="2 9" id="KW-0444">Lipid biosynthesis</keyword>
<dbReference type="RefSeq" id="WP_255392154.1">
    <property type="nucleotide sequence ID" value="NZ_CP101509.1"/>
</dbReference>
<dbReference type="Pfam" id="PF12242">
    <property type="entry name" value="Eno-Rase_NADH_b"/>
    <property type="match status" value="1"/>
</dbReference>
<keyword evidence="4 9" id="KW-0560">Oxidoreductase</keyword>
<name>A0ABY5GN84_9GAMM</name>
<feature type="site" description="Plays an important role in discriminating NADH against NADPH" evidence="9">
    <location>
        <position position="76"/>
    </location>
</feature>
<comment type="catalytic activity">
    <reaction evidence="8">
        <text>a 2,3-saturated acyl-CoA + NAD(+) = a (2E)-enoyl-CoA + NADH + H(+)</text>
        <dbReference type="Rhea" id="RHEA:18177"/>
        <dbReference type="ChEBI" id="CHEBI:15378"/>
        <dbReference type="ChEBI" id="CHEBI:57540"/>
        <dbReference type="ChEBI" id="CHEBI:57945"/>
        <dbReference type="ChEBI" id="CHEBI:58856"/>
        <dbReference type="ChEBI" id="CHEBI:65111"/>
        <dbReference type="EC" id="1.3.1.44"/>
    </reaction>
</comment>
<dbReference type="NCBIfam" id="NF010177">
    <property type="entry name" value="PRK13656.1"/>
    <property type="match status" value="1"/>
</dbReference>
<evidence type="ECO:0000256" key="8">
    <source>
        <dbReference type="ARBA" id="ARBA00048302"/>
    </source>
</evidence>
<reference evidence="13" key="1">
    <citation type="submission" date="2022-07" db="EMBL/GenBank/DDBJ databases">
        <title>Genome sequencing of Photobacterium atrarenae GJH2-4.</title>
        <authorList>
            <person name="Park S.-J."/>
        </authorList>
    </citation>
    <scope>NUCLEOTIDE SEQUENCE</scope>
    <source>
        <strain evidence="13">GJH2-4</strain>
    </source>
</reference>
<feature type="domain" description="Trans-2-enoyl-CoA reductase-like NAD(P)H binding" evidence="12">
    <location>
        <begin position="2"/>
        <end position="81"/>
    </location>
</feature>
<dbReference type="InterPro" id="IPR024906">
    <property type="entry name" value="Eno_Rdtase_FAD-bd_dom"/>
</dbReference>
<evidence type="ECO:0000256" key="7">
    <source>
        <dbReference type="ARBA" id="ARBA00023160"/>
    </source>
</evidence>